<keyword evidence="2" id="KW-0472">Membrane</keyword>
<dbReference type="EMBL" id="CP129683">
    <property type="protein sequence ID" value="XDS51114.1"/>
    <property type="molecule type" value="Genomic_DNA"/>
</dbReference>
<proteinExistence type="predicted"/>
<gene>
    <name evidence="5" type="ORF">QN062_02735</name>
    <name evidence="4" type="ORF">QN216_06740</name>
    <name evidence="3" type="ORF">QN217_03710</name>
</gene>
<protein>
    <submittedName>
        <fullName evidence="3">DUF4190 domain-containing protein</fullName>
    </submittedName>
</protein>
<organism evidence="3">
    <name type="scientific">Bifidobacterium fermentum</name>
    <dbReference type="NCBI Taxonomy" id="3059035"/>
    <lineage>
        <taxon>Bacteria</taxon>
        <taxon>Bacillati</taxon>
        <taxon>Actinomycetota</taxon>
        <taxon>Actinomycetes</taxon>
        <taxon>Bifidobacteriales</taxon>
        <taxon>Bifidobacteriaceae</taxon>
        <taxon>Bifidobacterium</taxon>
    </lineage>
</organism>
<reference evidence="3" key="1">
    <citation type="submission" date="2023-07" db="EMBL/GenBank/DDBJ databases">
        <title>Bifidobacterium aquikefiriaerophilum sp. nov. and Bifidobacterium eccum sp. nov., isolated from water kefir.</title>
        <authorList>
            <person name="Breselge S."/>
            <person name="Bellassi P."/>
            <person name="Barcenilla C."/>
            <person name="Alvarez-Ordonez A."/>
            <person name="Morelli L."/>
            <person name="Cotter P.D."/>
        </authorList>
    </citation>
    <scope>NUCLEOTIDE SEQUENCE</scope>
    <source>
        <strain evidence="5">WK012_4_13</strain>
        <strain evidence="4">WK013_4_14</strain>
        <strain evidence="3">WK048_4_13</strain>
    </source>
</reference>
<keyword evidence="2" id="KW-0812">Transmembrane</keyword>
<feature type="transmembrane region" description="Helical" evidence="2">
    <location>
        <begin position="194"/>
        <end position="220"/>
    </location>
</feature>
<evidence type="ECO:0000313" key="4">
    <source>
        <dbReference type="EMBL" id="XDS48037.1"/>
    </source>
</evidence>
<sequence length="281" mass="30475">MSSSERNPGQVGPSGNYGVPQPNAPMQQQPDNGGNRPIENPQKQNVQDQNSQDQNVQNQNVLRKPQSSPKPEYGAMASQYPGWNPYVFGAPEPEQKAEAKPAPAQSRQNQGLWAGNPYLRPGNGGSNGAPGNGAPNNANQGGNGMNGDPRQGGAPNPQSTQFGNDRNLNRRGMYPTIDPNDPNQNPLYGRWDPYAILSFILALFFPFPFMPAIMGAISVYRTRFFHMRGKGLAIAAIVINLAYSALVIWMWINHIDASQLYQDIYSWIGSTTGTSGSSVSA</sequence>
<evidence type="ECO:0000256" key="2">
    <source>
        <dbReference type="SAM" id="Phobius"/>
    </source>
</evidence>
<feature type="compositionally biased region" description="Gly residues" evidence="1">
    <location>
        <begin position="122"/>
        <end position="131"/>
    </location>
</feature>
<evidence type="ECO:0000313" key="3">
    <source>
        <dbReference type="EMBL" id="XDS47255.1"/>
    </source>
</evidence>
<feature type="compositionally biased region" description="Low complexity" evidence="1">
    <location>
        <begin position="42"/>
        <end position="61"/>
    </location>
</feature>
<accession>A0AB39UER5</accession>
<dbReference type="EMBL" id="CP129675">
    <property type="protein sequence ID" value="XDS47255.1"/>
    <property type="molecule type" value="Genomic_DNA"/>
</dbReference>
<evidence type="ECO:0000256" key="1">
    <source>
        <dbReference type="SAM" id="MobiDB-lite"/>
    </source>
</evidence>
<dbReference type="EMBL" id="CP129682">
    <property type="protein sequence ID" value="XDS48037.1"/>
    <property type="molecule type" value="Genomic_DNA"/>
</dbReference>
<dbReference type="KEGG" id="bfk:QN062_02735"/>
<evidence type="ECO:0000313" key="5">
    <source>
        <dbReference type="EMBL" id="XDS51114.1"/>
    </source>
</evidence>
<keyword evidence="2" id="KW-1133">Transmembrane helix</keyword>
<feature type="region of interest" description="Disordered" evidence="1">
    <location>
        <begin position="1"/>
        <end position="182"/>
    </location>
</feature>
<name>A0AB39UER5_9BIFI</name>
<dbReference type="AlphaFoldDB" id="A0AB39UER5"/>
<dbReference type="RefSeq" id="WP_369342078.1">
    <property type="nucleotide sequence ID" value="NZ_CP129675.1"/>
</dbReference>
<feature type="compositionally biased region" description="Polar residues" evidence="1">
    <location>
        <begin position="156"/>
        <end position="166"/>
    </location>
</feature>
<feature type="transmembrane region" description="Helical" evidence="2">
    <location>
        <begin position="232"/>
        <end position="252"/>
    </location>
</feature>